<proteinExistence type="predicted"/>
<dbReference type="Proteomes" id="UP000791440">
    <property type="component" value="Unassembled WGS sequence"/>
</dbReference>
<name>A0A921YT55_MANSE</name>
<feature type="coiled-coil region" evidence="1">
    <location>
        <begin position="171"/>
        <end position="212"/>
    </location>
</feature>
<dbReference type="AlphaFoldDB" id="A0A921YT55"/>
<feature type="coiled-coil region" evidence="1">
    <location>
        <begin position="6"/>
        <end position="37"/>
    </location>
</feature>
<organism evidence="2 3">
    <name type="scientific">Manduca sexta</name>
    <name type="common">Tobacco hawkmoth</name>
    <name type="synonym">Tobacco hornworm</name>
    <dbReference type="NCBI Taxonomy" id="7130"/>
    <lineage>
        <taxon>Eukaryota</taxon>
        <taxon>Metazoa</taxon>
        <taxon>Ecdysozoa</taxon>
        <taxon>Arthropoda</taxon>
        <taxon>Hexapoda</taxon>
        <taxon>Insecta</taxon>
        <taxon>Pterygota</taxon>
        <taxon>Neoptera</taxon>
        <taxon>Endopterygota</taxon>
        <taxon>Lepidoptera</taxon>
        <taxon>Glossata</taxon>
        <taxon>Ditrysia</taxon>
        <taxon>Bombycoidea</taxon>
        <taxon>Sphingidae</taxon>
        <taxon>Sphinginae</taxon>
        <taxon>Sphingini</taxon>
        <taxon>Manduca</taxon>
    </lineage>
</organism>
<keyword evidence="1" id="KW-0175">Coiled coil</keyword>
<dbReference type="PANTHER" id="PTHR23313:SF0">
    <property type="entry name" value="TESTIS-EXPRESSED PROTEIN 9"/>
    <property type="match status" value="1"/>
</dbReference>
<dbReference type="SUPFAM" id="SSF57997">
    <property type="entry name" value="Tropomyosin"/>
    <property type="match status" value="1"/>
</dbReference>
<reference evidence="2" key="1">
    <citation type="journal article" date="2016" name="Insect Biochem. Mol. Biol.">
        <title>Multifaceted biological insights from a draft genome sequence of the tobacco hornworm moth, Manduca sexta.</title>
        <authorList>
            <person name="Kanost M.R."/>
            <person name="Arrese E.L."/>
            <person name="Cao X."/>
            <person name="Chen Y.R."/>
            <person name="Chellapilla S."/>
            <person name="Goldsmith M.R."/>
            <person name="Grosse-Wilde E."/>
            <person name="Heckel D.G."/>
            <person name="Herndon N."/>
            <person name="Jiang H."/>
            <person name="Papanicolaou A."/>
            <person name="Qu J."/>
            <person name="Soulages J.L."/>
            <person name="Vogel H."/>
            <person name="Walters J."/>
            <person name="Waterhouse R.M."/>
            <person name="Ahn S.J."/>
            <person name="Almeida F.C."/>
            <person name="An C."/>
            <person name="Aqrawi P."/>
            <person name="Bretschneider A."/>
            <person name="Bryant W.B."/>
            <person name="Bucks S."/>
            <person name="Chao H."/>
            <person name="Chevignon G."/>
            <person name="Christen J.M."/>
            <person name="Clarke D.F."/>
            <person name="Dittmer N.T."/>
            <person name="Ferguson L.C.F."/>
            <person name="Garavelou S."/>
            <person name="Gordon K.H.J."/>
            <person name="Gunaratna R.T."/>
            <person name="Han Y."/>
            <person name="Hauser F."/>
            <person name="He Y."/>
            <person name="Heidel-Fischer H."/>
            <person name="Hirsh A."/>
            <person name="Hu Y."/>
            <person name="Jiang H."/>
            <person name="Kalra D."/>
            <person name="Klinner C."/>
            <person name="Konig C."/>
            <person name="Kovar C."/>
            <person name="Kroll A.R."/>
            <person name="Kuwar S.S."/>
            <person name="Lee S.L."/>
            <person name="Lehman R."/>
            <person name="Li K."/>
            <person name="Li Z."/>
            <person name="Liang H."/>
            <person name="Lovelace S."/>
            <person name="Lu Z."/>
            <person name="Mansfield J.H."/>
            <person name="McCulloch K.J."/>
            <person name="Mathew T."/>
            <person name="Morton B."/>
            <person name="Muzny D.M."/>
            <person name="Neunemann D."/>
            <person name="Ongeri F."/>
            <person name="Pauchet Y."/>
            <person name="Pu L.L."/>
            <person name="Pyrousis I."/>
            <person name="Rao X.J."/>
            <person name="Redding A."/>
            <person name="Roesel C."/>
            <person name="Sanchez-Gracia A."/>
            <person name="Schaack S."/>
            <person name="Shukla A."/>
            <person name="Tetreau G."/>
            <person name="Wang Y."/>
            <person name="Xiong G.H."/>
            <person name="Traut W."/>
            <person name="Walsh T.K."/>
            <person name="Worley K.C."/>
            <person name="Wu D."/>
            <person name="Wu W."/>
            <person name="Wu Y.Q."/>
            <person name="Zhang X."/>
            <person name="Zou Z."/>
            <person name="Zucker H."/>
            <person name="Briscoe A.D."/>
            <person name="Burmester T."/>
            <person name="Clem R.J."/>
            <person name="Feyereisen R."/>
            <person name="Grimmelikhuijzen C.J.P."/>
            <person name="Hamodrakas S.J."/>
            <person name="Hansson B.S."/>
            <person name="Huguet E."/>
            <person name="Jermiin L.S."/>
            <person name="Lan Q."/>
            <person name="Lehman H.K."/>
            <person name="Lorenzen M."/>
            <person name="Merzendorfer H."/>
            <person name="Michalopoulos I."/>
            <person name="Morton D.B."/>
            <person name="Muthukrishnan S."/>
            <person name="Oakeshott J.G."/>
            <person name="Palmer W."/>
            <person name="Park Y."/>
            <person name="Passarelli A.L."/>
            <person name="Rozas J."/>
            <person name="Schwartz L.M."/>
            <person name="Smith W."/>
            <person name="Southgate A."/>
            <person name="Vilcinskas A."/>
            <person name="Vogt R."/>
            <person name="Wang P."/>
            <person name="Werren J."/>
            <person name="Yu X.Q."/>
            <person name="Zhou J.J."/>
            <person name="Brown S.J."/>
            <person name="Scherer S.E."/>
            <person name="Richards S."/>
            <person name="Blissard G.W."/>
        </authorList>
    </citation>
    <scope>NUCLEOTIDE SEQUENCE</scope>
</reference>
<reference evidence="2" key="2">
    <citation type="submission" date="2020-12" db="EMBL/GenBank/DDBJ databases">
        <authorList>
            <person name="Kanost M."/>
        </authorList>
    </citation>
    <scope>NUCLEOTIDE SEQUENCE</scope>
</reference>
<accession>A0A921YT55</accession>
<evidence type="ECO:0000313" key="2">
    <source>
        <dbReference type="EMBL" id="KAG6444309.1"/>
    </source>
</evidence>
<protein>
    <recommendedName>
        <fullName evidence="4">Testis-expressed sequence 9 protein</fullName>
    </recommendedName>
</protein>
<gene>
    <name evidence="2" type="ORF">O3G_MSEX003314</name>
</gene>
<keyword evidence="3" id="KW-1185">Reference proteome</keyword>
<dbReference type="PANTHER" id="PTHR23313">
    <property type="entry name" value="TSEC1-RELATED"/>
    <property type="match status" value="1"/>
</dbReference>
<feature type="coiled-coil region" evidence="1">
    <location>
        <begin position="248"/>
        <end position="342"/>
    </location>
</feature>
<dbReference type="EMBL" id="JH668310">
    <property type="protein sequence ID" value="KAG6444309.1"/>
    <property type="molecule type" value="Genomic_DNA"/>
</dbReference>
<evidence type="ECO:0000256" key="1">
    <source>
        <dbReference type="SAM" id="Coils"/>
    </source>
</evidence>
<comment type="caution">
    <text evidence="2">The sequence shown here is derived from an EMBL/GenBank/DDBJ whole genome shotgun (WGS) entry which is preliminary data.</text>
</comment>
<evidence type="ECO:0000313" key="3">
    <source>
        <dbReference type="Proteomes" id="UP000791440"/>
    </source>
</evidence>
<sequence length="367" mass="41976">MDGLDLLAREDEFKKLNKQLEKKTETLMKEIEQVMQKQDIFTEFTSNVYNTNSKKHYCNTQNAATPFPIHMSFKSTKKNAQIATKKLNMEHKTQRIHQEFQNGTQNIHHVDPKCIDSCTQPTKTTIACDCCSEKASNNDMEFLYAFVSVNVKDEVLPKSFLKDGVTVENVCKFLSSKVKLMQEQIDKLKITIEKKTSQCEMHLTQLAELESQKLGLLNSTNNMKATTAEMKAKCLALQNRLDEKDKLFKEKRSESDKLSSEVKKLRSKTSSLEARCAAQEETLETMKQQLEAARKAEKEFRDSSRSLSASHQTIISRLEDQIKGLQSHVDRQNALIKNLKKQNAILVTDGALKALEQEYTKLLNQDL</sequence>
<dbReference type="Gene3D" id="1.10.287.1490">
    <property type="match status" value="1"/>
</dbReference>
<evidence type="ECO:0008006" key="4">
    <source>
        <dbReference type="Google" id="ProtNLM"/>
    </source>
</evidence>